<dbReference type="InterPro" id="IPR001375">
    <property type="entry name" value="Peptidase_S9_cat"/>
</dbReference>
<dbReference type="KEGG" id="tsv:DSM104635_02199"/>
<dbReference type="InterPro" id="IPR051167">
    <property type="entry name" value="Prolyl_oligopep/macrocyclase"/>
</dbReference>
<protein>
    <submittedName>
        <fullName evidence="7">Prolyl endopeptidase</fullName>
        <ecNumber evidence="7">3.4.21.26</ecNumber>
    </submittedName>
</protein>
<keyword evidence="1" id="KW-0645">Protease</keyword>
<evidence type="ECO:0000313" key="7">
    <source>
        <dbReference type="EMBL" id="QGZ95350.1"/>
    </source>
</evidence>
<evidence type="ECO:0000259" key="6">
    <source>
        <dbReference type="Pfam" id="PF02897"/>
    </source>
</evidence>
<dbReference type="InterPro" id="IPR023302">
    <property type="entry name" value="Pept_S9A_N"/>
</dbReference>
<dbReference type="PANTHER" id="PTHR42881:SF13">
    <property type="entry name" value="PROLYL ENDOPEPTIDASE"/>
    <property type="match status" value="1"/>
</dbReference>
<reference evidence="8" key="1">
    <citation type="submission" date="2019-12" db="EMBL/GenBank/DDBJ databases">
        <title>Complete genome of Terracaulis silvestris 0127_4.</title>
        <authorList>
            <person name="Vieira S."/>
            <person name="Riedel T."/>
            <person name="Sproer C."/>
            <person name="Pascual J."/>
            <person name="Boedeker C."/>
            <person name="Overmann J."/>
        </authorList>
    </citation>
    <scope>NUCLEOTIDE SEQUENCE [LARGE SCALE GENOMIC DNA]</scope>
    <source>
        <strain evidence="8">0127_4</strain>
    </source>
</reference>
<organism evidence="7 8">
    <name type="scientific">Terricaulis silvestris</name>
    <dbReference type="NCBI Taxonomy" id="2686094"/>
    <lineage>
        <taxon>Bacteria</taxon>
        <taxon>Pseudomonadati</taxon>
        <taxon>Pseudomonadota</taxon>
        <taxon>Alphaproteobacteria</taxon>
        <taxon>Caulobacterales</taxon>
        <taxon>Caulobacteraceae</taxon>
        <taxon>Terricaulis</taxon>
    </lineage>
</organism>
<dbReference type="Proteomes" id="UP000431269">
    <property type="component" value="Chromosome"/>
</dbReference>
<keyword evidence="2 7" id="KW-0378">Hydrolase</keyword>
<dbReference type="SUPFAM" id="SSF50993">
    <property type="entry name" value="Peptidase/esterase 'gauge' domain"/>
    <property type="match status" value="1"/>
</dbReference>
<feature type="chain" id="PRO_5026242828" evidence="4">
    <location>
        <begin position="21"/>
        <end position="702"/>
    </location>
</feature>
<dbReference type="PRINTS" id="PR00862">
    <property type="entry name" value="PROLIGOPTASE"/>
</dbReference>
<dbReference type="PANTHER" id="PTHR42881">
    <property type="entry name" value="PROLYL ENDOPEPTIDASE"/>
    <property type="match status" value="1"/>
</dbReference>
<dbReference type="EMBL" id="CP047045">
    <property type="protein sequence ID" value="QGZ95350.1"/>
    <property type="molecule type" value="Genomic_DNA"/>
</dbReference>
<evidence type="ECO:0000313" key="8">
    <source>
        <dbReference type="Proteomes" id="UP000431269"/>
    </source>
</evidence>
<keyword evidence="3" id="KW-0720">Serine protease</keyword>
<dbReference type="Pfam" id="PF00326">
    <property type="entry name" value="Peptidase_S9"/>
    <property type="match status" value="1"/>
</dbReference>
<name>A0A6I6MJK5_9CAUL</name>
<evidence type="ECO:0000256" key="4">
    <source>
        <dbReference type="SAM" id="SignalP"/>
    </source>
</evidence>
<dbReference type="RefSeq" id="WP_228445656.1">
    <property type="nucleotide sequence ID" value="NZ_CP047045.1"/>
</dbReference>
<dbReference type="GO" id="GO:0005829">
    <property type="term" value="C:cytosol"/>
    <property type="evidence" value="ECO:0007669"/>
    <property type="project" value="TreeGrafter"/>
</dbReference>
<evidence type="ECO:0000256" key="2">
    <source>
        <dbReference type="ARBA" id="ARBA00022801"/>
    </source>
</evidence>
<dbReference type="PROSITE" id="PS51257">
    <property type="entry name" value="PROKAR_LIPOPROTEIN"/>
    <property type="match status" value="1"/>
</dbReference>
<dbReference type="GO" id="GO:0004252">
    <property type="term" value="F:serine-type endopeptidase activity"/>
    <property type="evidence" value="ECO:0007669"/>
    <property type="project" value="UniProtKB-EC"/>
</dbReference>
<dbReference type="GO" id="GO:0070012">
    <property type="term" value="F:oligopeptidase activity"/>
    <property type="evidence" value="ECO:0007669"/>
    <property type="project" value="TreeGrafter"/>
</dbReference>
<dbReference type="AlphaFoldDB" id="A0A6I6MJK5"/>
<dbReference type="InterPro" id="IPR029058">
    <property type="entry name" value="AB_hydrolase_fold"/>
</dbReference>
<gene>
    <name evidence="7" type="ORF">DSM104635_02199</name>
</gene>
<dbReference type="SUPFAM" id="SSF53474">
    <property type="entry name" value="alpha/beta-Hydrolases"/>
    <property type="match status" value="1"/>
</dbReference>
<dbReference type="Gene3D" id="3.40.50.1820">
    <property type="entry name" value="alpha/beta hydrolase"/>
    <property type="match status" value="1"/>
</dbReference>
<dbReference type="Gene3D" id="2.130.10.120">
    <property type="entry name" value="Prolyl oligopeptidase, N-terminal domain"/>
    <property type="match status" value="1"/>
</dbReference>
<proteinExistence type="predicted"/>
<evidence type="ECO:0000256" key="3">
    <source>
        <dbReference type="ARBA" id="ARBA00022825"/>
    </source>
</evidence>
<keyword evidence="8" id="KW-1185">Reference proteome</keyword>
<feature type="signal peptide" evidence="4">
    <location>
        <begin position="1"/>
        <end position="20"/>
    </location>
</feature>
<accession>A0A6I6MJK5</accession>
<evidence type="ECO:0000256" key="1">
    <source>
        <dbReference type="ARBA" id="ARBA00022670"/>
    </source>
</evidence>
<dbReference type="Pfam" id="PF02897">
    <property type="entry name" value="Peptidase_S9_N"/>
    <property type="match status" value="1"/>
</dbReference>
<feature type="domain" description="Peptidase S9A N-terminal" evidence="6">
    <location>
        <begin position="32"/>
        <end position="422"/>
    </location>
</feature>
<evidence type="ECO:0000259" key="5">
    <source>
        <dbReference type="Pfam" id="PF00326"/>
    </source>
</evidence>
<dbReference type="GO" id="GO:0006508">
    <property type="term" value="P:proteolysis"/>
    <property type="evidence" value="ECO:0007669"/>
    <property type="project" value="UniProtKB-KW"/>
</dbReference>
<keyword evidence="4" id="KW-0732">Signal</keyword>
<feature type="domain" description="Peptidase S9 prolyl oligopeptidase catalytic" evidence="5">
    <location>
        <begin position="498"/>
        <end position="698"/>
    </location>
</feature>
<dbReference type="InterPro" id="IPR002470">
    <property type="entry name" value="Peptidase_S9A"/>
</dbReference>
<dbReference type="EC" id="3.4.21.26" evidence="7"/>
<sequence>MRLSAIAAACASAFILGSCATSESPSTTAMTSTDPYLWLEQVEGERAIAWVRQQNERSLGQLESDPRFAELHAEALEIANSRDRLPLGEIREGYLYNFWQDETHVRGIWRRSPLAAYARGEPQWETLLDIDALAATESANWVYKGVDCLEGHNRCMVQLSDGGRDASTYREFDLSTRRFVEGGFVVPEAKSSTTWIDADTLLVGTDWGPENGTATMTESGYPFVMKRWRRGTPLASAEEVMRGAASDVGVYGGTLEDVDGRRVPVVVEADTFFESTFWRLDTPNAERITLPAKATLIGLYRGHLLFTLEEAWRGLPQGALAAYPLADTNSDAPRAVALFSPNPRQSIESVTVTHDAVLVALYDNVRGQLLRIALDGNEWTQSQVDLPTTGSISFAGSSATDERAFAVYEDHLTPSTLYALENRATTARRIRSLPPQFDASPYVAEQFEATSRDGTRVPYFVVRRRDMPLNGENPTLLWAYGGFQVSYTPTYSPNVGKLWLDNGGVYVLANIRGGGEFGPAWHQAGLRTNRQVIFDDFYAVEQDLVNRRITSPRRLGIMGGSNGGLLMGVMLNQHPEMINAAVVQVPLLDMLRYDQLLAGASWVDEYGSPSNPTERAFLEQISPYQNLRAREDFPLPFVLTSTKDDRVHPGHARKYVARMIELGMPVLYYENIDGGHSAAANLNEAARRRALEYTYLMRRLMD</sequence>